<evidence type="ECO:0000256" key="6">
    <source>
        <dbReference type="ARBA" id="ARBA00022801"/>
    </source>
</evidence>
<protein>
    <recommendedName>
        <fullName evidence="7">Replication gene A protein-like domain-containing protein</fullName>
    </recommendedName>
</protein>
<dbReference type="GO" id="GO:0006260">
    <property type="term" value="P:DNA replication"/>
    <property type="evidence" value="ECO:0007669"/>
    <property type="project" value="UniProtKB-KW"/>
</dbReference>
<dbReference type="InterPro" id="IPR008766">
    <property type="entry name" value="Replication_gene_A-like"/>
</dbReference>
<keyword evidence="6" id="KW-0378">Hydrolase</keyword>
<dbReference type="Proteomes" id="UP000261875">
    <property type="component" value="Chromosome"/>
</dbReference>
<dbReference type="EMBL" id="CP021659">
    <property type="protein sequence ID" value="AWK13488.1"/>
    <property type="molecule type" value="Genomic_DNA"/>
</dbReference>
<reference evidence="8 9" key="1">
    <citation type="submission" date="2017-05" db="EMBL/GenBank/DDBJ databases">
        <title>Genome sequence of Candidatus Fukatsuia symbiotica and Candidatus Hamiltonella defensa from Acyrthosiphon pisum strain 5D.</title>
        <authorList>
            <person name="Patel V.A."/>
            <person name="Chevignon G."/>
            <person name="Russell J.A."/>
            <person name="Oliver K.M."/>
        </authorList>
    </citation>
    <scope>NUCLEOTIDE SEQUENCE [LARGE SCALE GENOMIC DNA]</scope>
    <source>
        <strain evidence="8 9">5D</strain>
    </source>
</reference>
<comment type="function">
    <text evidence="1">Possible endonuclease which induces a single-strand cut and initiates DNA replication.</text>
</comment>
<evidence type="ECO:0000259" key="7">
    <source>
        <dbReference type="Pfam" id="PF05840"/>
    </source>
</evidence>
<evidence type="ECO:0000256" key="1">
    <source>
        <dbReference type="ARBA" id="ARBA00003293"/>
    </source>
</evidence>
<dbReference type="RefSeq" id="WP_119797053.1">
    <property type="nucleotide sequence ID" value="NZ_CP021659.1"/>
</dbReference>
<keyword evidence="9" id="KW-1185">Reference proteome</keyword>
<evidence type="ECO:0000256" key="2">
    <source>
        <dbReference type="ARBA" id="ARBA00009260"/>
    </source>
</evidence>
<sequence length="695" mass="80161">MTWEPFYSKTRPLPMTLYSEEIPIPAPRSLNPAPCHIFSPLMWEREQLPAILEPRIEAYWQRQVAQANHLAHLDHIKRKWQADPELAIQADLRRQPKFIQQPLQQRLDYLRREGGEARAKTFLLEVIKPVLHRLETVRKKQRTEDYQRVTYYPALRVLLDLPTLMQKEVKNVAARVAGHMELFFCACAEVLPDDNTDPDKILRLYQRVAAEAKRFSITPPHWHSLREHIQHRGKMPYHLIPGALARLCCADWWARKLWRLRCEWREEQYRAICLVHKQASAYVSYDALTRKREQDRRAREFIRSHELVNEDGVTLDMEKVVNASTSNPHLRHLEMMTTARGLENLAEQRGDYAMFYTLTCPSRYHATLSCGKPNPKWATHTVRESSDYLVALFAGVRKKMNKMGLRWYGVRVAEPHHDGTVHWHLLCFMARKDRVAITAVLREFAIRSDREELGKNIKPRFDVKPVLKSKGTPTSYLAKYISKNMDSTVLKNAIDKATGEPLLSIETGKPLNESVEHAVAWASLHRVRQFQFFGIPSRQTYRELRLLAGQLQRKSTSKKSGQLLDDKPMDEVLAAADAGCMATYIVKQGGVFIPRKEHTVRTAYIECEAPNAYGEQGVKIYGVWSPRLGMASRICTHVDTWKKVRKAKSDKQPVHPVNQAESDLGLGVALQDGVTVPWTRTRTRTRTRGNNCPLA</sequence>
<evidence type="ECO:0000313" key="9">
    <source>
        <dbReference type="Proteomes" id="UP000261875"/>
    </source>
</evidence>
<accession>A0A2U8I309</accession>
<keyword evidence="4" id="KW-0540">Nuclease</keyword>
<evidence type="ECO:0000256" key="3">
    <source>
        <dbReference type="ARBA" id="ARBA00022705"/>
    </source>
</evidence>
<proteinExistence type="inferred from homology"/>
<feature type="domain" description="Replication gene A protein-like" evidence="7">
    <location>
        <begin position="168"/>
        <end position="487"/>
    </location>
</feature>
<dbReference type="GO" id="GO:0004519">
    <property type="term" value="F:endonuclease activity"/>
    <property type="evidence" value="ECO:0007669"/>
    <property type="project" value="UniProtKB-KW"/>
</dbReference>
<comment type="similarity">
    <text evidence="2">Belongs to the phage GPA family.</text>
</comment>
<dbReference type="AlphaFoldDB" id="A0A2U8I309"/>
<dbReference type="Pfam" id="PF05840">
    <property type="entry name" value="Phage_GPA"/>
    <property type="match status" value="1"/>
</dbReference>
<name>A0A2U8I309_9GAMM</name>
<dbReference type="OrthoDB" id="5568266at2"/>
<gene>
    <name evidence="8" type="ORF">CCS41_01605</name>
</gene>
<evidence type="ECO:0000313" key="8">
    <source>
        <dbReference type="EMBL" id="AWK13488.1"/>
    </source>
</evidence>
<keyword evidence="5" id="KW-0255">Endonuclease</keyword>
<keyword evidence="3" id="KW-0235">DNA replication</keyword>
<dbReference type="GO" id="GO:0016787">
    <property type="term" value="F:hydrolase activity"/>
    <property type="evidence" value="ECO:0007669"/>
    <property type="project" value="UniProtKB-KW"/>
</dbReference>
<evidence type="ECO:0000256" key="5">
    <source>
        <dbReference type="ARBA" id="ARBA00022759"/>
    </source>
</evidence>
<organism evidence="8 9">
    <name type="scientific">Candidatus Fukatsuia symbiotica</name>
    <dbReference type="NCBI Taxonomy" id="1878942"/>
    <lineage>
        <taxon>Bacteria</taxon>
        <taxon>Pseudomonadati</taxon>
        <taxon>Pseudomonadota</taxon>
        <taxon>Gammaproteobacteria</taxon>
        <taxon>Enterobacterales</taxon>
        <taxon>Yersiniaceae</taxon>
        <taxon>Candidatus Fukatsuia</taxon>
    </lineage>
</organism>
<evidence type="ECO:0000256" key="4">
    <source>
        <dbReference type="ARBA" id="ARBA00022722"/>
    </source>
</evidence>
<dbReference type="KEGG" id="fsm:CCS41_01605"/>